<dbReference type="VEuPathDB" id="CryptoDB:Vbra_19639"/>
<dbReference type="EMBL" id="CDMY01001036">
    <property type="protein sequence ID" value="CEM39370.1"/>
    <property type="molecule type" value="Genomic_DNA"/>
</dbReference>
<keyword evidence="3" id="KW-1185">Reference proteome</keyword>
<protein>
    <submittedName>
        <fullName evidence="2">Uncharacterized protein</fullName>
    </submittedName>
</protein>
<sequence length="86" mass="10155">MQRHLARENTKERYYHRIGNLTAVVTYVASLSQEPLYRRRPKREAFLSTPSEKAIGHFDQTRAKRDAPPKNASRVSRAMRISSRRW</sequence>
<name>A0A0G4H681_VITBC</name>
<gene>
    <name evidence="2" type="ORF">Vbra_19639</name>
</gene>
<organism evidence="2 3">
    <name type="scientific">Vitrella brassicaformis (strain CCMP3155)</name>
    <dbReference type="NCBI Taxonomy" id="1169540"/>
    <lineage>
        <taxon>Eukaryota</taxon>
        <taxon>Sar</taxon>
        <taxon>Alveolata</taxon>
        <taxon>Colpodellida</taxon>
        <taxon>Vitrellaceae</taxon>
        <taxon>Vitrella</taxon>
    </lineage>
</organism>
<evidence type="ECO:0000313" key="3">
    <source>
        <dbReference type="Proteomes" id="UP000041254"/>
    </source>
</evidence>
<accession>A0A0G4H681</accession>
<dbReference type="InParanoid" id="A0A0G4H681"/>
<feature type="region of interest" description="Disordered" evidence="1">
    <location>
        <begin position="60"/>
        <end position="86"/>
    </location>
</feature>
<evidence type="ECO:0000313" key="2">
    <source>
        <dbReference type="EMBL" id="CEM39370.1"/>
    </source>
</evidence>
<proteinExistence type="predicted"/>
<dbReference type="Proteomes" id="UP000041254">
    <property type="component" value="Unassembled WGS sequence"/>
</dbReference>
<reference evidence="2 3" key="1">
    <citation type="submission" date="2014-11" db="EMBL/GenBank/DDBJ databases">
        <authorList>
            <person name="Zhu J."/>
            <person name="Qi W."/>
            <person name="Song R."/>
        </authorList>
    </citation>
    <scope>NUCLEOTIDE SEQUENCE [LARGE SCALE GENOMIC DNA]</scope>
</reference>
<dbReference type="AlphaFoldDB" id="A0A0G4H681"/>
<evidence type="ECO:0000256" key="1">
    <source>
        <dbReference type="SAM" id="MobiDB-lite"/>
    </source>
</evidence>